<dbReference type="AlphaFoldDB" id="A0A067TQA3"/>
<gene>
    <name evidence="2" type="ORF">GALMADRAFT_136203</name>
</gene>
<dbReference type="PANTHER" id="PTHR19959:SF119">
    <property type="entry name" value="FUNGAL LIPASE-LIKE DOMAIN-CONTAINING PROTEIN"/>
    <property type="match status" value="1"/>
</dbReference>
<dbReference type="Proteomes" id="UP000027222">
    <property type="component" value="Unassembled WGS sequence"/>
</dbReference>
<dbReference type="Gene3D" id="1.25.40.10">
    <property type="entry name" value="Tetratricopeptide repeat domain"/>
    <property type="match status" value="3"/>
</dbReference>
<dbReference type="InterPro" id="IPR024983">
    <property type="entry name" value="CHAT_dom"/>
</dbReference>
<organism evidence="2 3">
    <name type="scientific">Galerina marginata (strain CBS 339.88)</name>
    <dbReference type="NCBI Taxonomy" id="685588"/>
    <lineage>
        <taxon>Eukaryota</taxon>
        <taxon>Fungi</taxon>
        <taxon>Dikarya</taxon>
        <taxon>Basidiomycota</taxon>
        <taxon>Agaricomycotina</taxon>
        <taxon>Agaricomycetes</taxon>
        <taxon>Agaricomycetidae</taxon>
        <taxon>Agaricales</taxon>
        <taxon>Agaricineae</taxon>
        <taxon>Strophariaceae</taxon>
        <taxon>Galerina</taxon>
    </lineage>
</organism>
<name>A0A067TQA3_GALM3</name>
<dbReference type="OrthoDB" id="9991317at2759"/>
<dbReference type="HOGENOM" id="CLU_001305_0_3_1"/>
<accession>A0A067TQA3</accession>
<evidence type="ECO:0000259" key="1">
    <source>
        <dbReference type="Pfam" id="PF12770"/>
    </source>
</evidence>
<protein>
    <recommendedName>
        <fullName evidence="1">CHAT domain-containing protein</fullName>
    </recommendedName>
</protein>
<dbReference type="SUPFAM" id="SSF48452">
    <property type="entry name" value="TPR-like"/>
    <property type="match status" value="2"/>
</dbReference>
<sequence length="1177" mass="130209">MAEAPEKMFALAVKLSDNMPDKPRALDGCGDLFMKRFHHTHDKSDIDNSIRAYELAIQHFQLRHQAIDDVELVGFIHDTGLAFLERYMLLGNLSDIDQAIAKFETVTNSTSDYVDMHDARNELGMAFRRRFDKTKELKDISAAISSIQRAIHLAPPDHANVPGLLNNLGNSFQARFELSGDLGDISGAISCQQKALLLTPESHQNMPILLNNLGNSFRVRFDRAGDLADISEAIISLQKAVGLPQSHPIMRHLLNSLGNSFFLRFNRTGDLADISEAILCQQKAIDLTPQDHIDMFDLLNDLGASFQARFELTGDLAEINEAISSEQKALQRIPPGHPDAHRLLTNLGNSFLSRFEHTGDLTDVSDAIISLQKAVHATPQDHVTMPVLLNNLGNSFSIRFLRTGDLPDIFEGIMYQQKAILLTPDDHPDKPGFLNNLGNSLQFRFQRNGDLSDILEAISSQQKALHLTPQGHAAIPGHFNNLGNSFLCRFKLTGDLTDISEAISSHKQAVHSTPHGNAAMPLRLNNLGLSFANRFERTKESADITEAIIVQLKAVSLVPEGHADGPRWLNNLGDSFQTRFESLGEIDDIHAAILRYSQAATYSTGRPATRLSAARKWAKLCQKFNRSQLLDAYRTAIHLLSQVAGLEQTIESRHTNLLDISNISCSAAASAFDLGNPELAVEWLEEGRCLVWSQLNSLRTPLDALRAHDPAVAEEILKVSRALENAGSRGELAISPLEATMEQKMTIQDEATSHIKLAKKWDKLLTDIRAIPDFEDFLRPPLFSNLIKHLPDSGAVVVINVHELRCDALALVSTTDKPLHIPLPDFSHEKADNLRKELREHLRSSGLRMREYNPDESDGRMPVRYKASGSRVGVIQAILQKLWSWVVKPIVEALGYLNPTTTSNTPRIWWCATGPLAFLPIHAAGKYTTEPIVHASSAEIQPDTLFDFAISSYTPTVRALVERVKKPREVNDKNAGLFMISQPNTPDLPYIPGTTKEVNAINLQLQNIKVTCLEGEAATVDQAIEKMGTHSSIHFACHASQNIKQPLKSGFYLHDGRLEISSIIKQNFIGADLAFLSACQTSTGEETLSEEAVHLAAGMLAAGYRGVIATMWSIKDLYGPQIAEDFYANLTSKSKSLSGDDAARALHFATQKLRKQIKPEDGDSSLLVWVPYVHFGL</sequence>
<evidence type="ECO:0000313" key="2">
    <source>
        <dbReference type="EMBL" id="KDR81163.1"/>
    </source>
</evidence>
<proteinExistence type="predicted"/>
<dbReference type="InterPro" id="IPR011990">
    <property type="entry name" value="TPR-like_helical_dom_sf"/>
</dbReference>
<keyword evidence="3" id="KW-1185">Reference proteome</keyword>
<dbReference type="EMBL" id="KL142371">
    <property type="protein sequence ID" value="KDR81163.1"/>
    <property type="molecule type" value="Genomic_DNA"/>
</dbReference>
<dbReference type="STRING" id="685588.A0A067TQA3"/>
<evidence type="ECO:0000313" key="3">
    <source>
        <dbReference type="Proteomes" id="UP000027222"/>
    </source>
</evidence>
<reference evidence="3" key="1">
    <citation type="journal article" date="2014" name="Proc. Natl. Acad. Sci. U.S.A.">
        <title>Extensive sampling of basidiomycete genomes demonstrates inadequacy of the white-rot/brown-rot paradigm for wood decay fungi.</title>
        <authorList>
            <person name="Riley R."/>
            <person name="Salamov A.A."/>
            <person name="Brown D.W."/>
            <person name="Nagy L.G."/>
            <person name="Floudas D."/>
            <person name="Held B.W."/>
            <person name="Levasseur A."/>
            <person name="Lombard V."/>
            <person name="Morin E."/>
            <person name="Otillar R."/>
            <person name="Lindquist E.A."/>
            <person name="Sun H."/>
            <person name="LaButti K.M."/>
            <person name="Schmutz J."/>
            <person name="Jabbour D."/>
            <person name="Luo H."/>
            <person name="Baker S.E."/>
            <person name="Pisabarro A.G."/>
            <person name="Walton J.D."/>
            <person name="Blanchette R.A."/>
            <person name="Henrissat B."/>
            <person name="Martin F."/>
            <person name="Cullen D."/>
            <person name="Hibbett D.S."/>
            <person name="Grigoriev I.V."/>
        </authorList>
    </citation>
    <scope>NUCLEOTIDE SEQUENCE [LARGE SCALE GENOMIC DNA]</scope>
    <source>
        <strain evidence="3">CBS 339.88</strain>
    </source>
</reference>
<dbReference type="Pfam" id="PF12770">
    <property type="entry name" value="CHAT"/>
    <property type="match status" value="1"/>
</dbReference>
<dbReference type="PANTHER" id="PTHR19959">
    <property type="entry name" value="KINESIN LIGHT CHAIN"/>
    <property type="match status" value="1"/>
</dbReference>
<feature type="domain" description="CHAT" evidence="1">
    <location>
        <begin position="876"/>
        <end position="1176"/>
    </location>
</feature>